<protein>
    <submittedName>
        <fullName evidence="1">Uncharacterized protein</fullName>
    </submittedName>
</protein>
<evidence type="ECO:0000313" key="1">
    <source>
        <dbReference type="EMBL" id="KAF1936461.1"/>
    </source>
</evidence>
<dbReference type="AlphaFoldDB" id="A0A6A5S723"/>
<gene>
    <name evidence="1" type="ORF">EJ02DRAFT_86655</name>
</gene>
<dbReference type="OrthoDB" id="3781185at2759"/>
<dbReference type="Proteomes" id="UP000800038">
    <property type="component" value="Unassembled WGS sequence"/>
</dbReference>
<evidence type="ECO:0000313" key="2">
    <source>
        <dbReference type="Proteomes" id="UP000800038"/>
    </source>
</evidence>
<dbReference type="EMBL" id="ML976187">
    <property type="protein sequence ID" value="KAF1936461.1"/>
    <property type="molecule type" value="Genomic_DNA"/>
</dbReference>
<reference evidence="1" key="1">
    <citation type="journal article" date="2020" name="Stud. Mycol.">
        <title>101 Dothideomycetes genomes: a test case for predicting lifestyles and emergence of pathogens.</title>
        <authorList>
            <person name="Haridas S."/>
            <person name="Albert R."/>
            <person name="Binder M."/>
            <person name="Bloem J."/>
            <person name="Labutti K."/>
            <person name="Salamov A."/>
            <person name="Andreopoulos B."/>
            <person name="Baker S."/>
            <person name="Barry K."/>
            <person name="Bills G."/>
            <person name="Bluhm B."/>
            <person name="Cannon C."/>
            <person name="Castanera R."/>
            <person name="Culley D."/>
            <person name="Daum C."/>
            <person name="Ezra D."/>
            <person name="Gonzalez J."/>
            <person name="Henrissat B."/>
            <person name="Kuo A."/>
            <person name="Liang C."/>
            <person name="Lipzen A."/>
            <person name="Lutzoni F."/>
            <person name="Magnuson J."/>
            <person name="Mondo S."/>
            <person name="Nolan M."/>
            <person name="Ohm R."/>
            <person name="Pangilinan J."/>
            <person name="Park H.-J."/>
            <person name="Ramirez L."/>
            <person name="Alfaro M."/>
            <person name="Sun H."/>
            <person name="Tritt A."/>
            <person name="Yoshinaga Y."/>
            <person name="Zwiers L.-H."/>
            <person name="Turgeon B."/>
            <person name="Goodwin S."/>
            <person name="Spatafora J."/>
            <person name="Crous P."/>
            <person name="Grigoriev I."/>
        </authorList>
    </citation>
    <scope>NUCLEOTIDE SEQUENCE</scope>
    <source>
        <strain evidence="1">CBS 161.51</strain>
    </source>
</reference>
<accession>A0A6A5S723</accession>
<organism evidence="1 2">
    <name type="scientific">Clathrospora elynae</name>
    <dbReference type="NCBI Taxonomy" id="706981"/>
    <lineage>
        <taxon>Eukaryota</taxon>
        <taxon>Fungi</taxon>
        <taxon>Dikarya</taxon>
        <taxon>Ascomycota</taxon>
        <taxon>Pezizomycotina</taxon>
        <taxon>Dothideomycetes</taxon>
        <taxon>Pleosporomycetidae</taxon>
        <taxon>Pleosporales</taxon>
        <taxon>Diademaceae</taxon>
        <taxon>Clathrospora</taxon>
    </lineage>
</organism>
<keyword evidence="2" id="KW-1185">Reference proteome</keyword>
<name>A0A6A5S723_9PLEO</name>
<proteinExistence type="predicted"/>
<sequence length="147" mass="17432">MATESDPAVTLATFVLDTPDDWFIWLFFRRDVANHHDLWQYINPDVAKENLPELTEAAEPQLIDYQAGAVRLSDLTADDRECYRWECDRWERRHSEYRTQIKAMADVNTDISKTIAVRHIHLIRDHETPYDRLVALKKFLCPSRDWN</sequence>